<evidence type="ECO:0000256" key="1">
    <source>
        <dbReference type="ARBA" id="ARBA00005871"/>
    </source>
</evidence>
<evidence type="ECO:0000256" key="8">
    <source>
        <dbReference type="RuleBase" id="RU366045"/>
    </source>
</evidence>
<keyword evidence="4" id="KW-0862">Zinc</keyword>
<reference evidence="10 11" key="1">
    <citation type="journal article" date="2016" name="Nat. Commun.">
        <title>Ectomycorrhizal ecology is imprinted in the genome of the dominant symbiotic fungus Cenococcum geophilum.</title>
        <authorList>
            <consortium name="DOE Joint Genome Institute"/>
            <person name="Peter M."/>
            <person name="Kohler A."/>
            <person name="Ohm R.A."/>
            <person name="Kuo A."/>
            <person name="Krutzmann J."/>
            <person name="Morin E."/>
            <person name="Arend M."/>
            <person name="Barry K.W."/>
            <person name="Binder M."/>
            <person name="Choi C."/>
            <person name="Clum A."/>
            <person name="Copeland A."/>
            <person name="Grisel N."/>
            <person name="Haridas S."/>
            <person name="Kipfer T."/>
            <person name="LaButti K."/>
            <person name="Lindquist E."/>
            <person name="Lipzen A."/>
            <person name="Maire R."/>
            <person name="Meier B."/>
            <person name="Mihaltcheva S."/>
            <person name="Molinier V."/>
            <person name="Murat C."/>
            <person name="Poggeler S."/>
            <person name="Quandt C.A."/>
            <person name="Sperisen C."/>
            <person name="Tritt A."/>
            <person name="Tisserant E."/>
            <person name="Crous P.W."/>
            <person name="Henrissat B."/>
            <person name="Nehls U."/>
            <person name="Egli S."/>
            <person name="Spatafora J.W."/>
            <person name="Grigoriev I.V."/>
            <person name="Martin F.M."/>
        </authorList>
    </citation>
    <scope>NUCLEOTIDE SEQUENCE [LARGE SCALE GENOMIC DNA]</scope>
    <source>
        <strain evidence="10 11">CBS 207.34</strain>
    </source>
</reference>
<evidence type="ECO:0000259" key="9">
    <source>
        <dbReference type="Pfam" id="PF04909"/>
    </source>
</evidence>
<sequence length="348" mass="37753">MAETFQLPQRIDTHSHFLPPEYREELARNGHKNPDGMPAIPPWSLESHLEMMAEANVSKSILSISSPGTHLVPGDDVLARRLSRSCNAFAASLKRAHPSKFGFWASLPLPDVHAALEEIDIAHAEGADGFCLLTNFHGHYLGSKHLQPVFEKLNQIKATIFIHPTMPCIACSSSGAASSASVINATPLGSQHPIPLYEFLFDTARAVTNLFLSGTISRCPDIRLIIPHVGGALPPILSRFIGFSSVIPGGPLMSDVEVRGALARQCYFDLAGFVFAGDEGGSGQLAALVKGYNIGYDRLLYGSDFPFTPGPAVRNFAVRMKNGLESIFSEEERREIYEGNAVKLLSSQ</sequence>
<evidence type="ECO:0000256" key="4">
    <source>
        <dbReference type="ARBA" id="ARBA00022833"/>
    </source>
</evidence>
<dbReference type="OrthoDB" id="2832284at2759"/>
<proteinExistence type="inferred from homology"/>
<dbReference type="GO" id="GO:0005829">
    <property type="term" value="C:cytosol"/>
    <property type="evidence" value="ECO:0007669"/>
    <property type="project" value="TreeGrafter"/>
</dbReference>
<dbReference type="AlphaFoldDB" id="A0A8E2F2P2"/>
<evidence type="ECO:0000256" key="2">
    <source>
        <dbReference type="ARBA" id="ARBA00022723"/>
    </source>
</evidence>
<dbReference type="GO" id="GO:0047596">
    <property type="term" value="F:6-methylsalicylate decarboxylase activity"/>
    <property type="evidence" value="ECO:0007669"/>
    <property type="project" value="UniProtKB-EC"/>
</dbReference>
<evidence type="ECO:0000256" key="6">
    <source>
        <dbReference type="ARBA" id="ARBA00036832"/>
    </source>
</evidence>
<evidence type="ECO:0000256" key="7">
    <source>
        <dbReference type="ARBA" id="ARBA00038889"/>
    </source>
</evidence>
<dbReference type="InterPro" id="IPR032466">
    <property type="entry name" value="Metal_Hydrolase"/>
</dbReference>
<keyword evidence="5 8" id="KW-0456">Lyase</keyword>
<evidence type="ECO:0000313" key="11">
    <source>
        <dbReference type="Proteomes" id="UP000250140"/>
    </source>
</evidence>
<keyword evidence="3 8" id="KW-0210">Decarboxylase</keyword>
<dbReference type="PANTHER" id="PTHR21240">
    <property type="entry name" value="2-AMINO-3-CARBOXYLMUCONATE-6-SEMIALDEHYDE DECARBOXYLASE"/>
    <property type="match status" value="1"/>
</dbReference>
<keyword evidence="10" id="KW-0378">Hydrolase</keyword>
<feature type="domain" description="Amidohydrolase-related" evidence="9">
    <location>
        <begin position="11"/>
        <end position="345"/>
    </location>
</feature>
<evidence type="ECO:0000256" key="3">
    <source>
        <dbReference type="ARBA" id="ARBA00022793"/>
    </source>
</evidence>
<name>A0A8E2F2P2_9PEZI</name>
<organism evidence="10 11">
    <name type="scientific">Glonium stellatum</name>
    <dbReference type="NCBI Taxonomy" id="574774"/>
    <lineage>
        <taxon>Eukaryota</taxon>
        <taxon>Fungi</taxon>
        <taxon>Dikarya</taxon>
        <taxon>Ascomycota</taxon>
        <taxon>Pezizomycotina</taxon>
        <taxon>Dothideomycetes</taxon>
        <taxon>Pleosporomycetidae</taxon>
        <taxon>Gloniales</taxon>
        <taxon>Gloniaceae</taxon>
        <taxon>Glonium</taxon>
    </lineage>
</organism>
<evidence type="ECO:0000313" key="10">
    <source>
        <dbReference type="EMBL" id="OCL09472.1"/>
    </source>
</evidence>
<dbReference type="InterPro" id="IPR006680">
    <property type="entry name" value="Amidohydro-rel"/>
</dbReference>
<keyword evidence="2" id="KW-0479">Metal-binding</keyword>
<dbReference type="GO" id="GO:0046872">
    <property type="term" value="F:metal ion binding"/>
    <property type="evidence" value="ECO:0007669"/>
    <property type="project" value="UniProtKB-KW"/>
</dbReference>
<comment type="similarity">
    <text evidence="1">Belongs to the metallo-dependent hydrolases superfamily. ACMSD family.</text>
</comment>
<evidence type="ECO:0000256" key="5">
    <source>
        <dbReference type="ARBA" id="ARBA00023239"/>
    </source>
</evidence>
<dbReference type="EMBL" id="KV749431">
    <property type="protein sequence ID" value="OCL09472.1"/>
    <property type="molecule type" value="Genomic_DNA"/>
</dbReference>
<comment type="catalytic activity">
    <reaction evidence="6">
        <text>6-methylsalicylate + H(+) = 3-methylphenol + CO2</text>
        <dbReference type="Rhea" id="RHEA:23112"/>
        <dbReference type="ChEBI" id="CHEBI:15378"/>
        <dbReference type="ChEBI" id="CHEBI:16526"/>
        <dbReference type="ChEBI" id="CHEBI:17231"/>
        <dbReference type="ChEBI" id="CHEBI:36658"/>
        <dbReference type="EC" id="4.1.1.52"/>
    </reaction>
    <physiologicalReaction direction="left-to-right" evidence="6">
        <dbReference type="Rhea" id="RHEA:23113"/>
    </physiologicalReaction>
</comment>
<gene>
    <name evidence="10" type="ORF">AOQ84DRAFT_363234</name>
</gene>
<dbReference type="InterPro" id="IPR032465">
    <property type="entry name" value="ACMSD"/>
</dbReference>
<dbReference type="EC" id="4.1.1.52" evidence="7"/>
<protein>
    <recommendedName>
        <fullName evidence="7">6-methylsalicylate decarboxylase</fullName>
        <ecNumber evidence="7">4.1.1.52</ecNumber>
    </recommendedName>
</protein>
<dbReference type="Gene3D" id="3.20.20.140">
    <property type="entry name" value="Metal-dependent hydrolases"/>
    <property type="match status" value="1"/>
</dbReference>
<dbReference type="Pfam" id="PF04909">
    <property type="entry name" value="Amidohydro_2"/>
    <property type="match status" value="1"/>
</dbReference>
<accession>A0A8E2F2P2</accession>
<dbReference type="GO" id="GO:0019748">
    <property type="term" value="P:secondary metabolic process"/>
    <property type="evidence" value="ECO:0007669"/>
    <property type="project" value="TreeGrafter"/>
</dbReference>
<dbReference type="SUPFAM" id="SSF51556">
    <property type="entry name" value="Metallo-dependent hydrolases"/>
    <property type="match status" value="1"/>
</dbReference>
<dbReference type="Proteomes" id="UP000250140">
    <property type="component" value="Unassembled WGS sequence"/>
</dbReference>
<dbReference type="PANTHER" id="PTHR21240:SF29">
    <property type="entry name" value="AMIDOHYDROLASE-RELATED DOMAIN-CONTAINING PROTEIN"/>
    <property type="match status" value="1"/>
</dbReference>
<keyword evidence="11" id="KW-1185">Reference proteome</keyword>
<dbReference type="GO" id="GO:0016787">
    <property type="term" value="F:hydrolase activity"/>
    <property type="evidence" value="ECO:0007669"/>
    <property type="project" value="UniProtKB-KW"/>
</dbReference>